<dbReference type="NCBIfam" id="TIGR01140">
    <property type="entry name" value="L_thr_O3P_dcar"/>
    <property type="match status" value="1"/>
</dbReference>
<dbReference type="CDD" id="cd00609">
    <property type="entry name" value="AAT_like"/>
    <property type="match status" value="1"/>
</dbReference>
<dbReference type="Pfam" id="PF00155">
    <property type="entry name" value="Aminotran_1_2"/>
    <property type="match status" value="1"/>
</dbReference>
<dbReference type="Gene3D" id="3.40.50.300">
    <property type="entry name" value="P-loop containing nucleotide triphosphate hydrolases"/>
    <property type="match status" value="1"/>
</dbReference>
<evidence type="ECO:0000256" key="4">
    <source>
        <dbReference type="ARBA" id="ARBA00022962"/>
    </source>
</evidence>
<evidence type="ECO:0000256" key="2">
    <source>
        <dbReference type="ARBA" id="ARBA00004953"/>
    </source>
</evidence>
<dbReference type="PROSITE" id="PS00105">
    <property type="entry name" value="AA_TRANSFER_CLASS_1"/>
    <property type="match status" value="1"/>
</dbReference>
<evidence type="ECO:0000256" key="5">
    <source>
        <dbReference type="ARBA" id="ARBA00048531"/>
    </source>
</evidence>
<dbReference type="Gene3D" id="3.90.1150.10">
    <property type="entry name" value="Aspartate Aminotransferase, domain 1"/>
    <property type="match status" value="1"/>
</dbReference>
<dbReference type="InterPro" id="IPR002586">
    <property type="entry name" value="CobQ/CobB/MinD/ParA_Nub-bd_dom"/>
</dbReference>
<dbReference type="NCBIfam" id="NF001989">
    <property type="entry name" value="PRK00784.1"/>
    <property type="match status" value="1"/>
</dbReference>
<comment type="function">
    <text evidence="1">Decarboxylates L-threonine-O-3-phosphate to yield (R)-1-amino-2-propanol O-2-phosphate, the precursor for the linkage between the nucleotide loop and the corrin ring in cobalamin.</text>
</comment>
<keyword evidence="4 6" id="KW-0315">Glutamine amidotransferase</keyword>
<evidence type="ECO:0000259" key="8">
    <source>
        <dbReference type="Pfam" id="PF01656"/>
    </source>
</evidence>
<evidence type="ECO:0000256" key="3">
    <source>
        <dbReference type="ARBA" id="ARBA00022573"/>
    </source>
</evidence>
<dbReference type="Proteomes" id="UP000494245">
    <property type="component" value="Unassembled WGS sequence"/>
</dbReference>
<dbReference type="GO" id="GO:0030170">
    <property type="term" value="F:pyridoxal phosphate binding"/>
    <property type="evidence" value="ECO:0007669"/>
    <property type="project" value="InterPro"/>
</dbReference>
<feature type="active site" description="Nucleophile" evidence="6">
    <location>
        <position position="702"/>
    </location>
</feature>
<dbReference type="SUPFAM" id="SSF52540">
    <property type="entry name" value="P-loop containing nucleoside triphosphate hydrolases"/>
    <property type="match status" value="1"/>
</dbReference>
<comment type="caution">
    <text evidence="10">The sequence shown here is derived from an EMBL/GenBank/DDBJ whole genome shotgun (WGS) entry which is preliminary data.</text>
</comment>
<feature type="active site" evidence="6">
    <location>
        <position position="800"/>
    </location>
</feature>
<feature type="domain" description="CobQ/CobB/MinD/ParA nucleotide binding" evidence="8">
    <location>
        <begin position="370"/>
        <end position="595"/>
    </location>
</feature>
<comment type="pathway">
    <text evidence="2 6">Cofactor biosynthesis; adenosylcobalamin biosynthesis.</text>
</comment>
<dbReference type="Pfam" id="PF07685">
    <property type="entry name" value="GATase_3"/>
    <property type="match status" value="1"/>
</dbReference>
<comment type="catalytic activity">
    <reaction evidence="5">
        <text>O-phospho-L-threonine + H(+) = (R)-1-aminopropan-2-yl phosphate + CO2</text>
        <dbReference type="Rhea" id="RHEA:11492"/>
        <dbReference type="ChEBI" id="CHEBI:15378"/>
        <dbReference type="ChEBI" id="CHEBI:16526"/>
        <dbReference type="ChEBI" id="CHEBI:58563"/>
        <dbReference type="ChEBI" id="CHEBI:58675"/>
        <dbReference type="EC" id="4.1.1.81"/>
    </reaction>
</comment>
<dbReference type="InterPro" id="IPR047045">
    <property type="entry name" value="CobQ_N"/>
</dbReference>
<keyword evidence="3 6" id="KW-0169">Cobalamin biosynthesis</keyword>
<evidence type="ECO:0000259" key="9">
    <source>
        <dbReference type="Pfam" id="PF07685"/>
    </source>
</evidence>
<dbReference type="InterPro" id="IPR029062">
    <property type="entry name" value="Class_I_gatase-like"/>
</dbReference>
<reference evidence="10 11" key="2">
    <citation type="submission" date="2020-05" db="EMBL/GenBank/DDBJ databases">
        <title>Draft genome sequence of Desulfovibrio sp. strainFSS-1.</title>
        <authorList>
            <person name="Shimoshige H."/>
            <person name="Kobayashi H."/>
            <person name="Maekawa T."/>
        </authorList>
    </citation>
    <scope>NUCLEOTIDE SEQUENCE [LARGE SCALE GENOMIC DNA]</scope>
    <source>
        <strain evidence="10 11">SIID29052-01</strain>
    </source>
</reference>
<keyword evidence="11" id="KW-1185">Reference proteome</keyword>
<comment type="function">
    <text evidence="6">Catalyzes amidations at positions B, D, E, and G on adenosylcobyrinic A,C-diamide. NH(2) groups are provided by glutamine, and one molecule of ATP is hydrogenolyzed for each amidation.</text>
</comment>
<gene>
    <name evidence="6 10" type="primary">cobQ</name>
    <name evidence="10" type="ORF">NNJEOMEG_00777</name>
</gene>
<dbReference type="CDD" id="cd05389">
    <property type="entry name" value="CobQ_N"/>
    <property type="match status" value="1"/>
</dbReference>
<dbReference type="InterPro" id="IPR015424">
    <property type="entry name" value="PyrdxlP-dep_Trfase"/>
</dbReference>
<dbReference type="InterPro" id="IPR027417">
    <property type="entry name" value="P-loop_NTPase"/>
</dbReference>
<name>A0A6V8LS67_9BACT</name>
<dbReference type="InterPro" id="IPR015421">
    <property type="entry name" value="PyrdxlP-dep_Trfase_major"/>
</dbReference>
<dbReference type="Gene3D" id="3.40.50.880">
    <property type="match status" value="1"/>
</dbReference>
<dbReference type="InterPro" id="IPR005860">
    <property type="entry name" value="CobD"/>
</dbReference>
<dbReference type="InterPro" id="IPR033949">
    <property type="entry name" value="CobQ_GATase1"/>
</dbReference>
<dbReference type="InterPro" id="IPR004838">
    <property type="entry name" value="NHTrfase_class1_PyrdxlP-BS"/>
</dbReference>
<dbReference type="NCBIfam" id="TIGR00313">
    <property type="entry name" value="cobQ"/>
    <property type="match status" value="1"/>
</dbReference>
<evidence type="ECO:0000259" key="7">
    <source>
        <dbReference type="Pfam" id="PF00155"/>
    </source>
</evidence>
<dbReference type="GO" id="GO:0015420">
    <property type="term" value="F:ABC-type vitamin B12 transporter activity"/>
    <property type="evidence" value="ECO:0007669"/>
    <property type="project" value="UniProtKB-UniRule"/>
</dbReference>
<dbReference type="SUPFAM" id="SSF53383">
    <property type="entry name" value="PLP-dependent transferases"/>
    <property type="match status" value="1"/>
</dbReference>
<dbReference type="PANTHER" id="PTHR21343">
    <property type="entry name" value="DETHIOBIOTIN SYNTHETASE"/>
    <property type="match status" value="1"/>
</dbReference>
<evidence type="ECO:0000256" key="6">
    <source>
        <dbReference type="HAMAP-Rule" id="MF_00028"/>
    </source>
</evidence>
<dbReference type="InterPro" id="IPR004459">
    <property type="entry name" value="CobQ_synth"/>
</dbReference>
<reference evidence="10 11" key="1">
    <citation type="submission" date="2020-04" db="EMBL/GenBank/DDBJ databases">
        <authorList>
            <consortium name="Desulfovibrio sp. FSS-1 genome sequencing consortium"/>
            <person name="Shimoshige H."/>
            <person name="Kobayashi H."/>
            <person name="Maekawa T."/>
        </authorList>
    </citation>
    <scope>NUCLEOTIDE SEQUENCE [LARGE SCALE GENOMIC DNA]</scope>
    <source>
        <strain evidence="10 11">SIID29052-01</strain>
    </source>
</reference>
<protein>
    <recommendedName>
        <fullName evidence="6">Cobyric acid synthase</fullName>
    </recommendedName>
</protein>
<dbReference type="HAMAP" id="MF_00028">
    <property type="entry name" value="CobQ"/>
    <property type="match status" value="1"/>
</dbReference>
<dbReference type="InterPro" id="IPR004839">
    <property type="entry name" value="Aminotransferase_I/II_large"/>
</dbReference>
<sequence>MSLPSHGGDVDALAREAGCAPGDILDFSASINPLGPPEWLRPVLSGAVSRLAHYPDPHCRELRARARERHGVDEARVVAGNGTSELLFALARACGLSNALVPEPSYVDYRRACLAAGMDVEGLPLRHEDALALDPGALRARLAASGARRAVFIARPNNPTGLDVPAQDVRGLAREFPEHLFVVDEAFGSFVEGFESLAGEATGNVAVLLSLTKMFAVPGLRLGLAVMDEALAGKLRAGLAPWNVNVLAQAVGERALADQDFEERSRKAAASLREPLARELAGLPGVSVWPGRANYLLCRLERPEVPALRAALLKRRIAVRDCSNFAGLDARFFRVAVRPQADNERLLDALADHLDPARPRPARRRPTPALMVQGTTSNAGKSVLAAALCRILRRRGVRVAPFKAQNMSLNSFVTARGEEMGRAQALQAQACGLAPEARMNPVLLKPCSDTGSQVIVLGRPVGTMRVREYVAYKPTAFRAAKEAYDSLAADFDAVILEGAGSPAEVNLKAHDMVNMAMAKYARSRVLLAGDIDRGGVFAALAGTMELLPEDERALVGGYVLNRFRGDPSLLEPAHRYMLDLTGKPVLGVVPEIAALGLPEEDSVSFKAGIFWSGSLGAVGRELDIAVIDLPHISNFTDFDALSREPDAGLRVVRRVADLGRPDAVILPGSKNTLADLADLRARGLADALAALAAEGAEIVGVCAGLQMLGRELSDPTGLESGLGRAPGLGLLDLATELLPGKTLRQARALHAASGQMMEGYEIHHGVTRAGSGAGLLAAREADGQAVAWGEPGRVWGTYLHGLFDAPGFRGWWLDALRARKGLPPLERAALHEAEGSVEAALDRLADTVEAALDMEAVTALMGLR</sequence>
<accession>A0A6V8LS67</accession>
<comment type="similarity">
    <text evidence="6">Belongs to the CobB/CobQ family. CobQ subfamily.</text>
</comment>
<dbReference type="GO" id="GO:0009236">
    <property type="term" value="P:cobalamin biosynthetic process"/>
    <property type="evidence" value="ECO:0007669"/>
    <property type="project" value="UniProtKB-UniRule"/>
</dbReference>
<dbReference type="EMBL" id="BLTE01000002">
    <property type="protein sequence ID" value="GFK92949.1"/>
    <property type="molecule type" value="Genomic_DNA"/>
</dbReference>
<dbReference type="InterPro" id="IPR011698">
    <property type="entry name" value="GATase_3"/>
</dbReference>
<proteinExistence type="inferred from homology"/>
<dbReference type="UniPathway" id="UPA00148"/>
<feature type="domain" description="CobB/CobQ-like glutamine amidotransferase" evidence="9">
    <location>
        <begin position="623"/>
        <end position="806"/>
    </location>
</feature>
<feature type="domain" description="Aminotransferase class I/classII large" evidence="7">
    <location>
        <begin position="23"/>
        <end position="350"/>
    </location>
</feature>
<dbReference type="RefSeq" id="WP_173081498.1">
    <property type="nucleotide sequence ID" value="NZ_BLTE01000002.1"/>
</dbReference>
<dbReference type="GO" id="GO:0048472">
    <property type="term" value="F:threonine-phosphate decarboxylase activity"/>
    <property type="evidence" value="ECO:0007669"/>
    <property type="project" value="UniProtKB-EC"/>
</dbReference>
<dbReference type="PROSITE" id="PS51274">
    <property type="entry name" value="GATASE_COBBQ"/>
    <property type="match status" value="1"/>
</dbReference>
<dbReference type="Pfam" id="PF01656">
    <property type="entry name" value="CbiA"/>
    <property type="match status" value="1"/>
</dbReference>
<evidence type="ECO:0000313" key="10">
    <source>
        <dbReference type="EMBL" id="GFK92949.1"/>
    </source>
</evidence>
<dbReference type="SUPFAM" id="SSF52317">
    <property type="entry name" value="Class I glutamine amidotransferase-like"/>
    <property type="match status" value="1"/>
</dbReference>
<evidence type="ECO:0000256" key="1">
    <source>
        <dbReference type="ARBA" id="ARBA00003444"/>
    </source>
</evidence>
<dbReference type="CDD" id="cd01750">
    <property type="entry name" value="GATase1_CobQ"/>
    <property type="match status" value="1"/>
</dbReference>
<organism evidence="10 11">
    <name type="scientific">Fundidesulfovibrio magnetotacticus</name>
    <dbReference type="NCBI Taxonomy" id="2730080"/>
    <lineage>
        <taxon>Bacteria</taxon>
        <taxon>Pseudomonadati</taxon>
        <taxon>Thermodesulfobacteriota</taxon>
        <taxon>Desulfovibrionia</taxon>
        <taxon>Desulfovibrionales</taxon>
        <taxon>Desulfovibrionaceae</taxon>
        <taxon>Fundidesulfovibrio</taxon>
    </lineage>
</organism>
<dbReference type="Gene3D" id="3.40.640.10">
    <property type="entry name" value="Type I PLP-dependent aspartate aminotransferase-like (Major domain)"/>
    <property type="match status" value="1"/>
</dbReference>
<dbReference type="AlphaFoldDB" id="A0A6V8LS67"/>
<dbReference type="InterPro" id="IPR015422">
    <property type="entry name" value="PyrdxlP-dep_Trfase_small"/>
</dbReference>
<dbReference type="PANTHER" id="PTHR21343:SF1">
    <property type="entry name" value="COBYRIC ACID SYNTHASE"/>
    <property type="match status" value="1"/>
</dbReference>
<evidence type="ECO:0000313" key="11">
    <source>
        <dbReference type="Proteomes" id="UP000494245"/>
    </source>
</evidence>